<name>A0ABU0C3K4_9BRAD</name>
<evidence type="ECO:0000256" key="4">
    <source>
        <dbReference type="ARBA" id="ARBA00016436"/>
    </source>
</evidence>
<dbReference type="CDD" id="cd01983">
    <property type="entry name" value="SIMIBI"/>
    <property type="match status" value="1"/>
</dbReference>
<dbReference type="EC" id="2.7.1.130" evidence="3 13"/>
<keyword evidence="10 13" id="KW-0067">ATP-binding</keyword>
<keyword evidence="6 13" id="KW-0441">Lipid A biosynthesis</keyword>
<keyword evidence="9 13" id="KW-0418">Kinase</keyword>
<dbReference type="PANTHER" id="PTHR42724">
    <property type="entry name" value="TETRAACYLDISACCHARIDE 4'-KINASE"/>
    <property type="match status" value="1"/>
</dbReference>
<comment type="catalytic activity">
    <reaction evidence="13">
        <text>a lipid A disaccharide + ATP = a lipid IVA + ADP + H(+)</text>
        <dbReference type="Rhea" id="RHEA:67840"/>
        <dbReference type="ChEBI" id="CHEBI:15378"/>
        <dbReference type="ChEBI" id="CHEBI:30616"/>
        <dbReference type="ChEBI" id="CHEBI:176343"/>
        <dbReference type="ChEBI" id="CHEBI:176425"/>
        <dbReference type="ChEBI" id="CHEBI:456216"/>
        <dbReference type="EC" id="2.7.1.130"/>
    </reaction>
</comment>
<evidence type="ECO:0000256" key="10">
    <source>
        <dbReference type="ARBA" id="ARBA00022840"/>
    </source>
</evidence>
<accession>A0ABU0C3K4</accession>
<evidence type="ECO:0000313" key="15">
    <source>
        <dbReference type="Proteomes" id="UP001230253"/>
    </source>
</evidence>
<dbReference type="HAMAP" id="MF_00409">
    <property type="entry name" value="LpxK"/>
    <property type="match status" value="1"/>
</dbReference>
<evidence type="ECO:0000256" key="13">
    <source>
        <dbReference type="HAMAP-Rule" id="MF_00409"/>
    </source>
</evidence>
<dbReference type="InterPro" id="IPR027417">
    <property type="entry name" value="P-loop_NTPase"/>
</dbReference>
<keyword evidence="11 13" id="KW-0443">Lipid metabolism</keyword>
<evidence type="ECO:0000313" key="14">
    <source>
        <dbReference type="EMBL" id="MDQ0324827.1"/>
    </source>
</evidence>
<evidence type="ECO:0000256" key="12">
    <source>
        <dbReference type="ARBA" id="ARBA00029757"/>
    </source>
</evidence>
<evidence type="ECO:0000256" key="5">
    <source>
        <dbReference type="ARBA" id="ARBA00022516"/>
    </source>
</evidence>
<evidence type="ECO:0000256" key="8">
    <source>
        <dbReference type="ARBA" id="ARBA00022741"/>
    </source>
</evidence>
<comment type="similarity">
    <text evidence="13">Belongs to the LpxK family.</text>
</comment>
<dbReference type="PANTHER" id="PTHR42724:SF1">
    <property type="entry name" value="TETRAACYLDISACCHARIDE 4'-KINASE, MITOCHONDRIAL-RELATED"/>
    <property type="match status" value="1"/>
</dbReference>
<evidence type="ECO:0000256" key="11">
    <source>
        <dbReference type="ARBA" id="ARBA00023098"/>
    </source>
</evidence>
<proteinExistence type="inferred from homology"/>
<feature type="binding site" evidence="13">
    <location>
        <begin position="19"/>
        <end position="26"/>
    </location>
    <ligand>
        <name>ATP</name>
        <dbReference type="ChEBI" id="CHEBI:30616"/>
    </ligand>
</feature>
<dbReference type="InterPro" id="IPR003758">
    <property type="entry name" value="LpxK"/>
</dbReference>
<evidence type="ECO:0000256" key="2">
    <source>
        <dbReference type="ARBA" id="ARBA00004870"/>
    </source>
</evidence>
<dbReference type="NCBIfam" id="TIGR00682">
    <property type="entry name" value="lpxK"/>
    <property type="match status" value="1"/>
</dbReference>
<dbReference type="Proteomes" id="UP001230253">
    <property type="component" value="Unassembled WGS sequence"/>
</dbReference>
<comment type="caution">
    <text evidence="14">The sequence shown here is derived from an EMBL/GenBank/DDBJ whole genome shotgun (WGS) entry which is preliminary data.</text>
</comment>
<gene>
    <name evidence="13" type="primary">lpxK</name>
    <name evidence="14" type="ORF">J2R99_000676</name>
</gene>
<protein>
    <recommendedName>
        <fullName evidence="4 13">Tetraacyldisaccharide 4'-kinase</fullName>
        <ecNumber evidence="3 13">2.7.1.130</ecNumber>
    </recommendedName>
    <alternativeName>
        <fullName evidence="12 13">Lipid A 4'-kinase</fullName>
    </alternativeName>
</protein>
<evidence type="ECO:0000256" key="6">
    <source>
        <dbReference type="ARBA" id="ARBA00022556"/>
    </source>
</evidence>
<evidence type="ECO:0000256" key="3">
    <source>
        <dbReference type="ARBA" id="ARBA00012071"/>
    </source>
</evidence>
<evidence type="ECO:0000256" key="7">
    <source>
        <dbReference type="ARBA" id="ARBA00022679"/>
    </source>
</evidence>
<dbReference type="SUPFAM" id="SSF52540">
    <property type="entry name" value="P-loop containing nucleoside triphosphate hydrolases"/>
    <property type="match status" value="1"/>
</dbReference>
<comment type="function">
    <text evidence="1 13">Transfers the gamma-phosphate of ATP to the 4'-position of a tetraacyldisaccharide 1-phosphate intermediate (termed DS-1-P) to form tetraacyldisaccharide 1,4'-bis-phosphate (lipid IVA).</text>
</comment>
<sequence>MRQPGEVAPCPILCVGNFTLGGSGKTPLSLALGRLAIEKGYKPGYLSRGYGGSTKGPVEVDRSRHSADEVGDEPLLLASVAPTIVARDRVAGARLLAEKGADLVIMDDGFQNPSLTKTVSLVVVDGARGIGNGFVFPAGPLRAPMHSQLPFADGVFIMGDGEPGDAVAATAEAEGLPVFRGVLSPHSPGEWQDERVLAFAGIGAPDRFFRSLEDVGAVVAARQRFADHHPYSEEDCRRLVAQAGRAGLTLVTTEKDAVRLTGRGGARQALYERLAVFPVEAEIPEREALWNWLAERLF</sequence>
<keyword evidence="5 13" id="KW-0444">Lipid biosynthesis</keyword>
<reference evidence="14 15" key="1">
    <citation type="submission" date="2023-07" db="EMBL/GenBank/DDBJ databases">
        <title>Genomic Encyclopedia of Type Strains, Phase IV (KMG-IV): sequencing the most valuable type-strain genomes for metagenomic binning, comparative biology and taxonomic classification.</title>
        <authorList>
            <person name="Goeker M."/>
        </authorList>
    </citation>
    <scope>NUCLEOTIDE SEQUENCE [LARGE SCALE GENOMIC DNA]</scope>
    <source>
        <strain evidence="14 15">DSM 11549</strain>
    </source>
</reference>
<organism evidence="14 15">
    <name type="scientific">Rhodopseudomonas julia</name>
    <dbReference type="NCBI Taxonomy" id="200617"/>
    <lineage>
        <taxon>Bacteria</taxon>
        <taxon>Pseudomonadati</taxon>
        <taxon>Pseudomonadota</taxon>
        <taxon>Alphaproteobacteria</taxon>
        <taxon>Hyphomicrobiales</taxon>
        <taxon>Nitrobacteraceae</taxon>
        <taxon>Rhodopseudomonas</taxon>
    </lineage>
</organism>
<evidence type="ECO:0000256" key="9">
    <source>
        <dbReference type="ARBA" id="ARBA00022777"/>
    </source>
</evidence>
<dbReference type="EMBL" id="JAUSUK010000001">
    <property type="protein sequence ID" value="MDQ0324827.1"/>
    <property type="molecule type" value="Genomic_DNA"/>
</dbReference>
<keyword evidence="7 13" id="KW-0808">Transferase</keyword>
<keyword evidence="15" id="KW-1185">Reference proteome</keyword>
<dbReference type="Pfam" id="PF02606">
    <property type="entry name" value="LpxK"/>
    <property type="match status" value="1"/>
</dbReference>
<keyword evidence="8 13" id="KW-0547">Nucleotide-binding</keyword>
<dbReference type="GO" id="GO:0009029">
    <property type="term" value="F:lipid-A 4'-kinase activity"/>
    <property type="evidence" value="ECO:0007669"/>
    <property type="project" value="UniProtKB-EC"/>
</dbReference>
<evidence type="ECO:0000256" key="1">
    <source>
        <dbReference type="ARBA" id="ARBA00002274"/>
    </source>
</evidence>
<comment type="pathway">
    <text evidence="2 13">Glycolipid biosynthesis; lipid IV(A) biosynthesis; lipid IV(A) from (3R)-3-hydroxytetradecanoyl-[acyl-carrier-protein] and UDP-N-acetyl-alpha-D-glucosamine: step 6/6.</text>
</comment>